<dbReference type="KEGG" id="ota:OT_ostta16g00580"/>
<dbReference type="GeneID" id="9831179"/>
<keyword evidence="3" id="KW-1185">Reference proteome</keyword>
<dbReference type="InterPro" id="IPR052423">
    <property type="entry name" value="EMIR"/>
</dbReference>
<dbReference type="PANTHER" id="PTHR44094">
    <property type="entry name" value="DNAJ HEAT SHOCK N-TERMINAL DOMAIN-CONTAINING PROTEIN"/>
    <property type="match status" value="1"/>
</dbReference>
<dbReference type="AlphaFoldDB" id="A0A096P8J1"/>
<evidence type="ECO:0000313" key="3">
    <source>
        <dbReference type="Proteomes" id="UP000009170"/>
    </source>
</evidence>
<feature type="domain" description="DNAJ-containing protein X-domain" evidence="1">
    <location>
        <begin position="29"/>
        <end position="237"/>
    </location>
</feature>
<dbReference type="Pfam" id="PF14308">
    <property type="entry name" value="DnaJ-X"/>
    <property type="match status" value="1"/>
</dbReference>
<organism evidence="2 3">
    <name type="scientific">Ostreococcus tauri</name>
    <name type="common">Marine green alga</name>
    <dbReference type="NCBI Taxonomy" id="70448"/>
    <lineage>
        <taxon>Eukaryota</taxon>
        <taxon>Viridiplantae</taxon>
        <taxon>Chlorophyta</taxon>
        <taxon>Mamiellophyceae</taxon>
        <taxon>Mamiellales</taxon>
        <taxon>Bathycoccaceae</taxon>
        <taxon>Ostreococcus</taxon>
    </lineage>
</organism>
<dbReference type="Proteomes" id="UP000009170">
    <property type="component" value="Unassembled WGS sequence"/>
</dbReference>
<dbReference type="EMBL" id="CAID01000016">
    <property type="protein sequence ID" value="CEG00284.1"/>
    <property type="molecule type" value="Genomic_DNA"/>
</dbReference>
<gene>
    <name evidence="2" type="ORF">OT_ostta16g00580</name>
</gene>
<proteinExistence type="predicted"/>
<name>A0A096P8J1_OSTTA</name>
<sequence>MDGFVGRLQLATLAMAGTDLTEEESDLLQSRREIRLAIKLAALLDVYVDLRAKTPSEKESIHAEEFLDALKPMAQKLAETSFGTVMLAKIGSCYRMEAKKYLTDPLAGTGTWLDLGVRTTTVKLKQRASSFRNTFDALKAGVSVMATIQTSEQAVAKATTEEEIEALRTKQQLDVLPHVIAALWSTTSVDIERTLRHVGRKVLHDASVPKARRAERAKALAHLGKMFKIVASATAKTTSKDGAKNAVHAVEEALRAALDPEYA</sequence>
<reference evidence="2 3" key="2">
    <citation type="journal article" date="2014" name="BMC Genomics">
        <title>An improved genome of the model marine alga Ostreococcus tauri unfolds by assessing Illumina de novo assemblies.</title>
        <authorList>
            <person name="Blanc-Mathieu R."/>
            <person name="Verhelst B."/>
            <person name="Derelle E."/>
            <person name="Rombauts S."/>
            <person name="Bouget F.Y."/>
            <person name="Carre I."/>
            <person name="Chateau A."/>
            <person name="Eyre-Walker A."/>
            <person name="Grimsley N."/>
            <person name="Moreau H."/>
            <person name="Piegu B."/>
            <person name="Rivals E."/>
            <person name="Schackwitz W."/>
            <person name="Van de Peer Y."/>
            <person name="Piganeau G."/>
        </authorList>
    </citation>
    <scope>NUCLEOTIDE SEQUENCE [LARGE SCALE GENOMIC DNA]</scope>
    <source>
        <strain evidence="3">OTTH 0595 / CCAP 157/2 / RCC745</strain>
    </source>
</reference>
<dbReference type="InParanoid" id="A0A096P8J1"/>
<evidence type="ECO:0000313" key="2">
    <source>
        <dbReference type="EMBL" id="CEG00284.1"/>
    </source>
</evidence>
<dbReference type="FunCoup" id="A0A096P8J1">
    <property type="interactions" value="1265"/>
</dbReference>
<dbReference type="InterPro" id="IPR026894">
    <property type="entry name" value="DnaJ_X"/>
</dbReference>
<evidence type="ECO:0000259" key="1">
    <source>
        <dbReference type="Pfam" id="PF14308"/>
    </source>
</evidence>
<comment type="caution">
    <text evidence="2">The sequence shown here is derived from an EMBL/GenBank/DDBJ whole genome shotgun (WGS) entry which is preliminary data.</text>
</comment>
<protein>
    <submittedName>
        <fullName evidence="2">DNAJ-containing protein, X-domain</fullName>
    </submittedName>
</protein>
<dbReference type="OrthoDB" id="498029at2759"/>
<accession>A0A096P8J1</accession>
<reference evidence="3" key="1">
    <citation type="journal article" date="2006" name="Proc. Natl. Acad. Sci. U.S.A.">
        <title>Genome analysis of the smallest free-living eukaryote Ostreococcus tauri unveils many unique features.</title>
        <authorList>
            <person name="Derelle E."/>
            <person name="Ferraz C."/>
            <person name="Rombauts S."/>
            <person name="Rouze P."/>
            <person name="Worden A.Z."/>
            <person name="Robbens S."/>
            <person name="Partensky F."/>
            <person name="Degroeve S."/>
            <person name="Echeynie S."/>
            <person name="Cooke R."/>
            <person name="Saeys Y."/>
            <person name="Wuyts J."/>
            <person name="Jabbari K."/>
            <person name="Bowler C."/>
            <person name="Panaud O."/>
            <person name="Piegu B."/>
            <person name="Ball S.G."/>
            <person name="Ral J.-P."/>
            <person name="Bouget F.-Y."/>
            <person name="Piganeau G."/>
            <person name="De Baets B."/>
            <person name="Picard A."/>
            <person name="Delseny M."/>
            <person name="Demaille J."/>
            <person name="Van de Peer Y."/>
            <person name="Moreau H."/>
        </authorList>
    </citation>
    <scope>NUCLEOTIDE SEQUENCE [LARGE SCALE GENOMIC DNA]</scope>
    <source>
        <strain evidence="3">OTTH 0595 / CCAP 157/2 / RCC745</strain>
    </source>
</reference>
<dbReference type="RefSeq" id="XP_003083508.2">
    <property type="nucleotide sequence ID" value="XM_003083460.2"/>
</dbReference>
<dbReference type="PANTHER" id="PTHR44094:SF8">
    <property type="entry name" value="DNAJ HEAT SHOCK N-TERMINAL DOMAIN-CONTAINING PROTEIN-RELATED"/>
    <property type="match status" value="1"/>
</dbReference>